<keyword evidence="2 4" id="KW-0808">Transferase</keyword>
<dbReference type="FunFam" id="3.40.30.10:FF:000096">
    <property type="entry name" value="Glutathione S-transferase kappa"/>
    <property type="match status" value="1"/>
</dbReference>
<dbReference type="InterPro" id="IPR001853">
    <property type="entry name" value="DSBA-like_thioredoxin_dom"/>
</dbReference>
<sequence>MTAPKITLYFDIGSPFSYIAFHVLKNSPVFSNCQIAYVPVLLRDLFQKCQNPPPIAVKNKLQWINKERLYWSHRFGVPMSVPIPEGFPASTGNLQAALAGVAAHAPENIVAITEKLFTIFWEEGKTKIIDQEEFQLVFQSEMEENRLSDVFNDQTKAILNRNTESAFNAGAFGLPWFECTNPEGEVEGFWGIDHLGRVADFLRLDKSLDNSFNVLL</sequence>
<dbReference type="AlphaFoldDB" id="A0A9X0BBE6"/>
<reference evidence="7" key="2">
    <citation type="journal article" date="2023" name="IMA Fungus">
        <title>Comparative genomic study of the Penicillium genus elucidates a diverse pangenome and 15 lateral gene transfer events.</title>
        <authorList>
            <person name="Petersen C."/>
            <person name="Sorensen T."/>
            <person name="Nielsen M.R."/>
            <person name="Sondergaard T.E."/>
            <person name="Sorensen J.L."/>
            <person name="Fitzpatrick D.A."/>
            <person name="Frisvad J.C."/>
            <person name="Nielsen K.L."/>
        </authorList>
    </citation>
    <scope>NUCLEOTIDE SEQUENCE</scope>
    <source>
        <strain evidence="7">IBT 29677</strain>
    </source>
</reference>
<keyword evidence="7" id="KW-0413">Isomerase</keyword>
<evidence type="ECO:0000256" key="4">
    <source>
        <dbReference type="PIRNR" id="PIRNR006386"/>
    </source>
</evidence>
<dbReference type="GO" id="GO:0016853">
    <property type="term" value="F:isomerase activity"/>
    <property type="evidence" value="ECO:0007669"/>
    <property type="project" value="UniProtKB-KW"/>
</dbReference>
<feature type="domain" description="DSBA-like thioredoxin" evidence="6">
    <location>
        <begin position="6"/>
        <end position="202"/>
    </location>
</feature>
<dbReference type="PIRSF" id="PIRSF006386">
    <property type="entry name" value="HCCAis_GSTk"/>
    <property type="match status" value="1"/>
</dbReference>
<keyword evidence="8" id="KW-1185">Reference proteome</keyword>
<dbReference type="PANTHER" id="PTHR42943:SF2">
    <property type="entry name" value="GLUTATHIONE S-TRANSFERASE KAPPA 1"/>
    <property type="match status" value="1"/>
</dbReference>
<dbReference type="PANTHER" id="PTHR42943">
    <property type="entry name" value="GLUTATHIONE S-TRANSFERASE KAPPA"/>
    <property type="match status" value="1"/>
</dbReference>
<dbReference type="GO" id="GO:0006749">
    <property type="term" value="P:glutathione metabolic process"/>
    <property type="evidence" value="ECO:0007669"/>
    <property type="project" value="TreeGrafter"/>
</dbReference>
<evidence type="ECO:0000313" key="8">
    <source>
        <dbReference type="Proteomes" id="UP001147747"/>
    </source>
</evidence>
<protein>
    <recommendedName>
        <fullName evidence="4">Glutathione S-transferase kappa</fullName>
        <ecNumber evidence="4">2.5.1.18</ecNumber>
    </recommendedName>
</protein>
<dbReference type="RefSeq" id="XP_056490739.1">
    <property type="nucleotide sequence ID" value="XM_056628005.1"/>
</dbReference>
<evidence type="ECO:0000313" key="7">
    <source>
        <dbReference type="EMBL" id="KAJ5403497.1"/>
    </source>
</evidence>
<comment type="similarity">
    <text evidence="1 4">Belongs to the GST superfamily. Kappa family.</text>
</comment>
<dbReference type="GeneID" id="81366985"/>
<comment type="caution">
    <text evidence="7">The sequence shown here is derived from an EMBL/GenBank/DDBJ whole genome shotgun (WGS) entry which is preliminary data.</text>
</comment>
<dbReference type="GO" id="GO:0005777">
    <property type="term" value="C:peroxisome"/>
    <property type="evidence" value="ECO:0007669"/>
    <property type="project" value="TreeGrafter"/>
</dbReference>
<dbReference type="GO" id="GO:0004602">
    <property type="term" value="F:glutathione peroxidase activity"/>
    <property type="evidence" value="ECO:0007669"/>
    <property type="project" value="TreeGrafter"/>
</dbReference>
<gene>
    <name evidence="7" type="ORF">N7509_003368</name>
</gene>
<dbReference type="InterPro" id="IPR036249">
    <property type="entry name" value="Thioredoxin-like_sf"/>
</dbReference>
<comment type="catalytic activity">
    <reaction evidence="3 4">
        <text>RX + glutathione = an S-substituted glutathione + a halide anion + H(+)</text>
        <dbReference type="Rhea" id="RHEA:16437"/>
        <dbReference type="ChEBI" id="CHEBI:15378"/>
        <dbReference type="ChEBI" id="CHEBI:16042"/>
        <dbReference type="ChEBI" id="CHEBI:17792"/>
        <dbReference type="ChEBI" id="CHEBI:57925"/>
        <dbReference type="ChEBI" id="CHEBI:90779"/>
        <dbReference type="EC" id="2.5.1.18"/>
    </reaction>
</comment>
<name>A0A9X0BBE6_9EURO</name>
<dbReference type="InterPro" id="IPR014440">
    <property type="entry name" value="HCCAis_GSTk"/>
</dbReference>
<organism evidence="7 8">
    <name type="scientific">Penicillium cosmopolitanum</name>
    <dbReference type="NCBI Taxonomy" id="1131564"/>
    <lineage>
        <taxon>Eukaryota</taxon>
        <taxon>Fungi</taxon>
        <taxon>Dikarya</taxon>
        <taxon>Ascomycota</taxon>
        <taxon>Pezizomycotina</taxon>
        <taxon>Eurotiomycetes</taxon>
        <taxon>Eurotiomycetidae</taxon>
        <taxon>Eurotiales</taxon>
        <taxon>Aspergillaceae</taxon>
        <taxon>Penicillium</taxon>
    </lineage>
</organism>
<dbReference type="InterPro" id="IPR051924">
    <property type="entry name" value="GST_Kappa/NadH"/>
</dbReference>
<evidence type="ECO:0000259" key="6">
    <source>
        <dbReference type="Pfam" id="PF01323"/>
    </source>
</evidence>
<reference evidence="7" key="1">
    <citation type="submission" date="2022-12" db="EMBL/GenBank/DDBJ databases">
        <authorList>
            <person name="Petersen C."/>
        </authorList>
    </citation>
    <scope>NUCLEOTIDE SEQUENCE</scope>
    <source>
        <strain evidence="7">IBT 29677</strain>
    </source>
</reference>
<dbReference type="GO" id="GO:0005739">
    <property type="term" value="C:mitochondrion"/>
    <property type="evidence" value="ECO:0007669"/>
    <property type="project" value="TreeGrafter"/>
</dbReference>
<feature type="active site" description="Nucleophile" evidence="5">
    <location>
        <position position="14"/>
    </location>
</feature>
<dbReference type="EC" id="2.5.1.18" evidence="4"/>
<accession>A0A9X0BBE6</accession>
<evidence type="ECO:0000256" key="1">
    <source>
        <dbReference type="ARBA" id="ARBA00006494"/>
    </source>
</evidence>
<dbReference type="Gene3D" id="3.40.30.10">
    <property type="entry name" value="Glutaredoxin"/>
    <property type="match status" value="1"/>
</dbReference>
<dbReference type="GO" id="GO:0004364">
    <property type="term" value="F:glutathione transferase activity"/>
    <property type="evidence" value="ECO:0007669"/>
    <property type="project" value="UniProtKB-UniRule"/>
</dbReference>
<evidence type="ECO:0000256" key="5">
    <source>
        <dbReference type="PIRSR" id="PIRSR006386-1"/>
    </source>
</evidence>
<evidence type="ECO:0000256" key="3">
    <source>
        <dbReference type="ARBA" id="ARBA00047960"/>
    </source>
</evidence>
<evidence type="ECO:0000256" key="2">
    <source>
        <dbReference type="ARBA" id="ARBA00022679"/>
    </source>
</evidence>
<proteinExistence type="inferred from homology"/>
<dbReference type="Proteomes" id="UP001147747">
    <property type="component" value="Unassembled WGS sequence"/>
</dbReference>
<dbReference type="EMBL" id="JAPZBU010000005">
    <property type="protein sequence ID" value="KAJ5403497.1"/>
    <property type="molecule type" value="Genomic_DNA"/>
</dbReference>
<dbReference type="Pfam" id="PF01323">
    <property type="entry name" value="DSBA"/>
    <property type="match status" value="1"/>
</dbReference>
<dbReference type="OrthoDB" id="4664297at2759"/>
<dbReference type="SUPFAM" id="SSF52833">
    <property type="entry name" value="Thioredoxin-like"/>
    <property type="match status" value="1"/>
</dbReference>